<dbReference type="EMBL" id="JASBNA010000005">
    <property type="protein sequence ID" value="KAK7691998.1"/>
    <property type="molecule type" value="Genomic_DNA"/>
</dbReference>
<gene>
    <name evidence="1" type="ORF">QCA50_005403</name>
</gene>
<organism evidence="1 2">
    <name type="scientific">Cerrena zonata</name>
    <dbReference type="NCBI Taxonomy" id="2478898"/>
    <lineage>
        <taxon>Eukaryota</taxon>
        <taxon>Fungi</taxon>
        <taxon>Dikarya</taxon>
        <taxon>Basidiomycota</taxon>
        <taxon>Agaricomycotina</taxon>
        <taxon>Agaricomycetes</taxon>
        <taxon>Polyporales</taxon>
        <taxon>Cerrenaceae</taxon>
        <taxon>Cerrena</taxon>
    </lineage>
</organism>
<name>A0AAW0GP38_9APHY</name>
<dbReference type="Proteomes" id="UP001385951">
    <property type="component" value="Unassembled WGS sequence"/>
</dbReference>
<evidence type="ECO:0000313" key="1">
    <source>
        <dbReference type="EMBL" id="KAK7691998.1"/>
    </source>
</evidence>
<protein>
    <submittedName>
        <fullName evidence="1">Uncharacterized protein</fullName>
    </submittedName>
</protein>
<sequence length="124" mass="14278">MAKPEIRHWYICRCRRNSRWDDKTDRAFETGPASDPVRKAFTIAQRPLALPSREITRREIETNTAQSKVAVKMHPTASSLPARDMAQRSFSIMLFPEKEKGVVDINPTIAKNHQIENIRCAIFN</sequence>
<comment type="caution">
    <text evidence="1">The sequence shown here is derived from an EMBL/GenBank/DDBJ whole genome shotgun (WGS) entry which is preliminary data.</text>
</comment>
<reference evidence="1 2" key="1">
    <citation type="submission" date="2022-09" db="EMBL/GenBank/DDBJ databases">
        <authorList>
            <person name="Palmer J.M."/>
        </authorList>
    </citation>
    <scope>NUCLEOTIDE SEQUENCE [LARGE SCALE GENOMIC DNA]</scope>
    <source>
        <strain evidence="1 2">DSM 7382</strain>
    </source>
</reference>
<dbReference type="AlphaFoldDB" id="A0AAW0GP38"/>
<keyword evidence="2" id="KW-1185">Reference proteome</keyword>
<evidence type="ECO:0000313" key="2">
    <source>
        <dbReference type="Proteomes" id="UP001385951"/>
    </source>
</evidence>
<proteinExistence type="predicted"/>
<accession>A0AAW0GP38</accession>